<sequence length="223" mass="24588">MRALRLARWGAPAVTEGPIVVFASHASWWDGIFFALLARRLFPGRRAFVPMQAAALGHYALFRRLGAFPVDPRAPAEAFLATAARLLERDMLWMNAPGRFADVRQRPQPVAAGLVRLAERIPEAQFLPLALEYPFWSGRRPEMLAAFGPPLPGAALHAMPRPARRAALAAALGATLDRLAEDAMARDPARFFLLERKRDGMGGFFHRRRDAASAAGMDPELGR</sequence>
<dbReference type="Proteomes" id="UP000188879">
    <property type="component" value="Unassembled WGS sequence"/>
</dbReference>
<proteinExistence type="predicted"/>
<name>A0A1V2H126_9PROT</name>
<reference evidence="2 3" key="1">
    <citation type="submission" date="2016-10" db="EMBL/GenBank/DDBJ databases">
        <title>Draft Genome sequence of Roseomonas sp. strain M3.</title>
        <authorList>
            <person name="Subhash Y."/>
            <person name="Lee S."/>
        </authorList>
    </citation>
    <scope>NUCLEOTIDE SEQUENCE [LARGE SCALE GENOMIC DNA]</scope>
    <source>
        <strain evidence="2 3">M3</strain>
    </source>
</reference>
<gene>
    <name evidence="2" type="ORF">BKE38_14060</name>
</gene>
<dbReference type="EMBL" id="MLCO01000131">
    <property type="protein sequence ID" value="ONG52749.1"/>
    <property type="molecule type" value="Genomic_DNA"/>
</dbReference>
<protein>
    <submittedName>
        <fullName evidence="2">Glycerol acyltransferase</fullName>
    </submittedName>
</protein>
<evidence type="ECO:0000259" key="1">
    <source>
        <dbReference type="SMART" id="SM00563"/>
    </source>
</evidence>
<dbReference type="InterPro" id="IPR002123">
    <property type="entry name" value="Plipid/glycerol_acylTrfase"/>
</dbReference>
<dbReference type="AlphaFoldDB" id="A0A1V2H126"/>
<dbReference type="GO" id="GO:0016746">
    <property type="term" value="F:acyltransferase activity"/>
    <property type="evidence" value="ECO:0007669"/>
    <property type="project" value="UniProtKB-KW"/>
</dbReference>
<accession>A0A1V2H126</accession>
<feature type="domain" description="Phospholipid/glycerol acyltransferase" evidence="1">
    <location>
        <begin position="19"/>
        <end position="134"/>
    </location>
</feature>
<keyword evidence="3" id="KW-1185">Reference proteome</keyword>
<dbReference type="SUPFAM" id="SSF69593">
    <property type="entry name" value="Glycerol-3-phosphate (1)-acyltransferase"/>
    <property type="match status" value="1"/>
</dbReference>
<organism evidence="2 3">
    <name type="scientific">Teichococcus deserti</name>
    <dbReference type="NCBI Taxonomy" id="1817963"/>
    <lineage>
        <taxon>Bacteria</taxon>
        <taxon>Pseudomonadati</taxon>
        <taxon>Pseudomonadota</taxon>
        <taxon>Alphaproteobacteria</taxon>
        <taxon>Acetobacterales</taxon>
        <taxon>Roseomonadaceae</taxon>
        <taxon>Roseomonas</taxon>
    </lineage>
</organism>
<dbReference type="Pfam" id="PF01553">
    <property type="entry name" value="Acyltransferase"/>
    <property type="match status" value="1"/>
</dbReference>
<dbReference type="OrthoDB" id="152799at2"/>
<comment type="caution">
    <text evidence="2">The sequence shown here is derived from an EMBL/GenBank/DDBJ whole genome shotgun (WGS) entry which is preliminary data.</text>
</comment>
<dbReference type="CDD" id="cd06551">
    <property type="entry name" value="LPLAT"/>
    <property type="match status" value="1"/>
</dbReference>
<keyword evidence="2" id="KW-0012">Acyltransferase</keyword>
<dbReference type="SMART" id="SM00563">
    <property type="entry name" value="PlsC"/>
    <property type="match status" value="1"/>
</dbReference>
<evidence type="ECO:0000313" key="3">
    <source>
        <dbReference type="Proteomes" id="UP000188879"/>
    </source>
</evidence>
<evidence type="ECO:0000313" key="2">
    <source>
        <dbReference type="EMBL" id="ONG52749.1"/>
    </source>
</evidence>
<keyword evidence="2" id="KW-0808">Transferase</keyword>